<dbReference type="EMBL" id="JNAX01000015">
    <property type="protein sequence ID" value="KGG19770.1"/>
    <property type="molecule type" value="Genomic_DNA"/>
</dbReference>
<reference evidence="2" key="1">
    <citation type="journal article" date="2014" name="Sci. Data">
        <title>Genomes of diverse isolates of the marine cyanobacterium Prochlorococcus.</title>
        <authorList>
            <person name="Biller S."/>
            <person name="Berube P."/>
            <person name="Thompson J."/>
            <person name="Kelly L."/>
            <person name="Roggensack S."/>
            <person name="Awad L."/>
            <person name="Roache-Johnson K."/>
            <person name="Ding H."/>
            <person name="Giovannoni S.J."/>
            <person name="Moore L.R."/>
            <person name="Chisholm S.W."/>
        </authorList>
    </citation>
    <scope>NUCLEOTIDE SEQUENCE [LARGE SCALE GENOMIC DNA]</scope>
    <source>
        <strain evidence="2">PAC1</strain>
    </source>
</reference>
<gene>
    <name evidence="1" type="ORF">EV03_2158</name>
</gene>
<proteinExistence type="predicted"/>
<comment type="caution">
    <text evidence="1">The sequence shown here is derived from an EMBL/GenBank/DDBJ whole genome shotgun (WGS) entry which is preliminary data.</text>
</comment>
<accession>A0A0A2C4E4</accession>
<evidence type="ECO:0000313" key="2">
    <source>
        <dbReference type="Proteomes" id="UP000030392"/>
    </source>
</evidence>
<name>A0A0A2C4E4_PROMR</name>
<dbReference type="RefSeq" id="WP_036907624.1">
    <property type="nucleotide sequence ID" value="NZ_CP138967.1"/>
</dbReference>
<organism evidence="1 2">
    <name type="scientific">Prochlorococcus marinus str. PAC1</name>
    <dbReference type="NCBI Taxonomy" id="59924"/>
    <lineage>
        <taxon>Bacteria</taxon>
        <taxon>Bacillati</taxon>
        <taxon>Cyanobacteriota</taxon>
        <taxon>Cyanophyceae</taxon>
        <taxon>Synechococcales</taxon>
        <taxon>Prochlorococcaceae</taxon>
        <taxon>Prochlorococcus</taxon>
    </lineage>
</organism>
<dbReference type="AlphaFoldDB" id="A0A0A2C4E4"/>
<protein>
    <submittedName>
        <fullName evidence="1">Uncharacterized protein</fullName>
    </submittedName>
</protein>
<dbReference type="Proteomes" id="UP000030392">
    <property type="component" value="Unassembled WGS sequence"/>
</dbReference>
<evidence type="ECO:0000313" key="1">
    <source>
        <dbReference type="EMBL" id="KGG19770.1"/>
    </source>
</evidence>
<sequence>MSARQSGALKAVEVMLNASLKRLNNLNGENREALYDEYKEWLEVDDDNVINDGVLYCNYLG</sequence>